<evidence type="ECO:0000313" key="3">
    <source>
        <dbReference type="EMBL" id="GMA26288.1"/>
    </source>
</evidence>
<comment type="caution">
    <text evidence="3">The sequence shown here is derived from an EMBL/GenBank/DDBJ whole genome shotgun (WGS) entry which is preliminary data.</text>
</comment>
<dbReference type="SUPFAM" id="SSF54593">
    <property type="entry name" value="Glyoxalase/Bleomycin resistance protein/Dihydroxybiphenyl dioxygenase"/>
    <property type="match status" value="1"/>
</dbReference>
<protein>
    <recommendedName>
        <fullName evidence="2">VOC domain-containing protein</fullName>
    </recommendedName>
</protein>
<dbReference type="Gene3D" id="3.10.180.10">
    <property type="entry name" value="2,3-Dihydroxybiphenyl 1,2-Dioxygenase, domain 1"/>
    <property type="match status" value="1"/>
</dbReference>
<gene>
    <name evidence="3" type="ORF">GCM10025864_40470</name>
</gene>
<dbReference type="InterPro" id="IPR029068">
    <property type="entry name" value="Glyas_Bleomycin-R_OHBP_Dase"/>
</dbReference>
<keyword evidence="4" id="KW-1185">Reference proteome</keyword>
<proteinExistence type="predicted"/>
<accession>A0ABQ6I8J5</accession>
<name>A0ABQ6I8J5_9MICO</name>
<reference evidence="4" key="1">
    <citation type="journal article" date="2019" name="Int. J. Syst. Evol. Microbiol.">
        <title>The Global Catalogue of Microorganisms (GCM) 10K type strain sequencing project: providing services to taxonomists for standard genome sequencing and annotation.</title>
        <authorList>
            <consortium name="The Broad Institute Genomics Platform"/>
            <consortium name="The Broad Institute Genome Sequencing Center for Infectious Disease"/>
            <person name="Wu L."/>
            <person name="Ma J."/>
        </authorList>
    </citation>
    <scope>NUCLEOTIDE SEQUENCE [LARGE SCALE GENOMIC DNA]</scope>
    <source>
        <strain evidence="4">NBRC 106348</strain>
    </source>
</reference>
<evidence type="ECO:0000256" key="1">
    <source>
        <dbReference type="SAM" id="MobiDB-lite"/>
    </source>
</evidence>
<sequence length="102" mass="10422">MHAETTWPAGGGVVFGTFRENPARPKQPGGGAGYAVTDVDGTHAAALAAGGASLRPPEDQDYGGRSAAVTDPEGSIGSFCSSRPERVPGERNDCNGLCRCDM</sequence>
<feature type="domain" description="VOC" evidence="2">
    <location>
        <begin position="1"/>
        <end position="82"/>
    </location>
</feature>
<organism evidence="3 4">
    <name type="scientific">Luteimicrobium album</name>
    <dbReference type="NCBI Taxonomy" id="1054550"/>
    <lineage>
        <taxon>Bacteria</taxon>
        <taxon>Bacillati</taxon>
        <taxon>Actinomycetota</taxon>
        <taxon>Actinomycetes</taxon>
        <taxon>Micrococcales</taxon>
        <taxon>Luteimicrobium</taxon>
    </lineage>
</organism>
<dbReference type="InterPro" id="IPR037523">
    <property type="entry name" value="VOC_core"/>
</dbReference>
<evidence type="ECO:0000313" key="4">
    <source>
        <dbReference type="Proteomes" id="UP001157091"/>
    </source>
</evidence>
<dbReference type="Proteomes" id="UP001157091">
    <property type="component" value="Unassembled WGS sequence"/>
</dbReference>
<evidence type="ECO:0000259" key="2">
    <source>
        <dbReference type="PROSITE" id="PS51819"/>
    </source>
</evidence>
<feature type="region of interest" description="Disordered" evidence="1">
    <location>
        <begin position="52"/>
        <end position="86"/>
    </location>
</feature>
<dbReference type="EMBL" id="BSUK01000001">
    <property type="protein sequence ID" value="GMA26288.1"/>
    <property type="molecule type" value="Genomic_DNA"/>
</dbReference>
<dbReference type="PROSITE" id="PS51819">
    <property type="entry name" value="VOC"/>
    <property type="match status" value="1"/>
</dbReference>